<dbReference type="AlphaFoldDB" id="A0A7N0TBH0"/>
<organism evidence="3 4">
    <name type="scientific">Kalanchoe fedtschenkoi</name>
    <name type="common">Lavender scallops</name>
    <name type="synonym">South American air plant</name>
    <dbReference type="NCBI Taxonomy" id="63787"/>
    <lineage>
        <taxon>Eukaryota</taxon>
        <taxon>Viridiplantae</taxon>
        <taxon>Streptophyta</taxon>
        <taxon>Embryophyta</taxon>
        <taxon>Tracheophyta</taxon>
        <taxon>Spermatophyta</taxon>
        <taxon>Magnoliopsida</taxon>
        <taxon>eudicotyledons</taxon>
        <taxon>Gunneridae</taxon>
        <taxon>Pentapetalae</taxon>
        <taxon>Saxifragales</taxon>
        <taxon>Crassulaceae</taxon>
        <taxon>Kalanchoe</taxon>
    </lineage>
</organism>
<sequence length="275" mass="28752">MKGASRVIMGATLIMVLSLAIVLGLVLVLLAELYCSLLVRRRQLRRANAALEDAEGLSPTTESQSQGHSSSTPPLARFYSHGVLNAPRNLLFPSLHSKEEDNADSDFQQTQQSQLRQFLQSSHPGATTSAAAAAAAHQVRILSSSPPSPHHSATVAPQIQPGEDVNGSSKEHEDLVYISNPIFSSRAATPYATPDTSPSRLGNSSGSSDEDDEQANAPKHSSPPLSPMKELPAEGCSVSLKDARCLGTSGSDSHSINGGGGSTSSSGTPCTSPSW</sequence>
<dbReference type="OMA" id="RRWMRAE"/>
<evidence type="ECO:0000313" key="4">
    <source>
        <dbReference type="Proteomes" id="UP000594263"/>
    </source>
</evidence>
<feature type="compositionally biased region" description="Polar residues" evidence="1">
    <location>
        <begin position="58"/>
        <end position="73"/>
    </location>
</feature>
<evidence type="ECO:0000313" key="3">
    <source>
        <dbReference type="EnsemblPlants" id="Kaladp0031s0113.1.v1.1.CDS.1"/>
    </source>
</evidence>
<keyword evidence="4" id="KW-1185">Reference proteome</keyword>
<reference evidence="3" key="1">
    <citation type="submission" date="2021-01" db="UniProtKB">
        <authorList>
            <consortium name="EnsemblPlants"/>
        </authorList>
    </citation>
    <scope>IDENTIFICATION</scope>
</reference>
<accession>A0A7N0TBH0</accession>
<protein>
    <submittedName>
        <fullName evidence="3">Uncharacterized protein</fullName>
    </submittedName>
</protein>
<keyword evidence="2" id="KW-0812">Transmembrane</keyword>
<feature type="transmembrane region" description="Helical" evidence="2">
    <location>
        <begin position="12"/>
        <end position="39"/>
    </location>
</feature>
<evidence type="ECO:0000256" key="1">
    <source>
        <dbReference type="SAM" id="MobiDB-lite"/>
    </source>
</evidence>
<keyword evidence="2" id="KW-1133">Transmembrane helix</keyword>
<dbReference type="Proteomes" id="UP000594263">
    <property type="component" value="Unplaced"/>
</dbReference>
<evidence type="ECO:0000256" key="2">
    <source>
        <dbReference type="SAM" id="Phobius"/>
    </source>
</evidence>
<feature type="region of interest" description="Disordered" evidence="1">
    <location>
        <begin position="187"/>
        <end position="275"/>
    </location>
</feature>
<dbReference type="Gramene" id="Kaladp0031s0113.1.v1.1">
    <property type="protein sequence ID" value="Kaladp0031s0113.1.v1.1.CDS.1"/>
    <property type="gene ID" value="Kaladp0031s0113.v1.1"/>
</dbReference>
<keyword evidence="2" id="KW-0472">Membrane</keyword>
<name>A0A7N0TBH0_KALFE</name>
<feature type="compositionally biased region" description="Low complexity" evidence="1">
    <location>
        <begin position="105"/>
        <end position="122"/>
    </location>
</feature>
<proteinExistence type="predicted"/>
<feature type="compositionally biased region" description="Low complexity" evidence="1">
    <location>
        <begin position="197"/>
        <end position="207"/>
    </location>
</feature>
<feature type="region of interest" description="Disordered" evidence="1">
    <location>
        <begin position="100"/>
        <end position="170"/>
    </location>
</feature>
<dbReference type="EnsemblPlants" id="Kaladp0031s0113.1.v1.1">
    <property type="protein sequence ID" value="Kaladp0031s0113.1.v1.1.CDS.1"/>
    <property type="gene ID" value="Kaladp0031s0113.v1.1"/>
</dbReference>
<feature type="region of interest" description="Disordered" evidence="1">
    <location>
        <begin position="53"/>
        <end position="76"/>
    </location>
</feature>
<feature type="compositionally biased region" description="Low complexity" evidence="1">
    <location>
        <begin position="263"/>
        <end position="275"/>
    </location>
</feature>